<reference evidence="1" key="2">
    <citation type="submission" date="2022-06" db="UniProtKB">
        <authorList>
            <consortium name="EnsemblMetazoa"/>
        </authorList>
    </citation>
    <scope>IDENTIFICATION</scope>
    <source>
        <strain evidence="1">PS312</strain>
    </source>
</reference>
<proteinExistence type="predicted"/>
<accession>A0A2A6CQY4</accession>
<protein>
    <submittedName>
        <fullName evidence="1">Uncharacterized protein</fullName>
    </submittedName>
</protein>
<keyword evidence="2" id="KW-1185">Reference proteome</keyword>
<organism evidence="1 2">
    <name type="scientific">Pristionchus pacificus</name>
    <name type="common">Parasitic nematode worm</name>
    <dbReference type="NCBI Taxonomy" id="54126"/>
    <lineage>
        <taxon>Eukaryota</taxon>
        <taxon>Metazoa</taxon>
        <taxon>Ecdysozoa</taxon>
        <taxon>Nematoda</taxon>
        <taxon>Chromadorea</taxon>
        <taxon>Rhabditida</taxon>
        <taxon>Rhabditina</taxon>
        <taxon>Diplogasteromorpha</taxon>
        <taxon>Diplogasteroidea</taxon>
        <taxon>Neodiplogasteridae</taxon>
        <taxon>Pristionchus</taxon>
    </lineage>
</organism>
<dbReference type="AlphaFoldDB" id="A0A2A6CQY4"/>
<dbReference type="EnsemblMetazoa" id="PPA44664.1">
    <property type="protein sequence ID" value="PPA44664.1"/>
    <property type="gene ID" value="WBGene00283033"/>
</dbReference>
<name>A0A2A6CQY4_PRIPA</name>
<reference evidence="2" key="1">
    <citation type="journal article" date="2008" name="Nat. Genet.">
        <title>The Pristionchus pacificus genome provides a unique perspective on nematode lifestyle and parasitism.</title>
        <authorList>
            <person name="Dieterich C."/>
            <person name="Clifton S.W."/>
            <person name="Schuster L.N."/>
            <person name="Chinwalla A."/>
            <person name="Delehaunty K."/>
            <person name="Dinkelacker I."/>
            <person name="Fulton L."/>
            <person name="Fulton R."/>
            <person name="Godfrey J."/>
            <person name="Minx P."/>
            <person name="Mitreva M."/>
            <person name="Roeseler W."/>
            <person name="Tian H."/>
            <person name="Witte H."/>
            <person name="Yang S.P."/>
            <person name="Wilson R.K."/>
            <person name="Sommer R.J."/>
        </authorList>
    </citation>
    <scope>NUCLEOTIDE SEQUENCE [LARGE SCALE GENOMIC DNA]</scope>
    <source>
        <strain evidence="2">PS312</strain>
    </source>
</reference>
<gene>
    <name evidence="1" type="primary">WBGene00283033</name>
</gene>
<accession>A0A8R1UZR2</accession>
<evidence type="ECO:0000313" key="1">
    <source>
        <dbReference type="EnsemblMetazoa" id="PPA44664.1"/>
    </source>
</evidence>
<dbReference type="Proteomes" id="UP000005239">
    <property type="component" value="Unassembled WGS sequence"/>
</dbReference>
<evidence type="ECO:0000313" key="2">
    <source>
        <dbReference type="Proteomes" id="UP000005239"/>
    </source>
</evidence>
<sequence length="82" mass="9337">MLQGASAEWSEVFDDIGILLRELSNLPLIVPNKQKCDRDIYKYVRRELTGTRQSSINISIISTVPPILAYHPSSRLDPIVRQ</sequence>